<protein>
    <submittedName>
        <fullName evidence="4">DnaJ domain-containing protein</fullName>
    </submittedName>
</protein>
<dbReference type="Pfam" id="PF00226">
    <property type="entry name" value="DnaJ"/>
    <property type="match status" value="1"/>
</dbReference>
<feature type="compositionally biased region" description="Low complexity" evidence="1">
    <location>
        <begin position="137"/>
        <end position="160"/>
    </location>
</feature>
<proteinExistence type="predicted"/>
<keyword evidence="2" id="KW-1133">Transmembrane helix</keyword>
<keyword evidence="2" id="KW-0472">Membrane</keyword>
<dbReference type="InterPro" id="IPR036869">
    <property type="entry name" value="J_dom_sf"/>
</dbReference>
<dbReference type="OrthoDB" id="11397at2157"/>
<feature type="transmembrane region" description="Helical" evidence="2">
    <location>
        <begin position="281"/>
        <end position="301"/>
    </location>
</feature>
<dbReference type="EMBL" id="FOCX01000006">
    <property type="protein sequence ID" value="SEN96682.1"/>
    <property type="molecule type" value="Genomic_DNA"/>
</dbReference>
<dbReference type="CDD" id="cd06257">
    <property type="entry name" value="DnaJ"/>
    <property type="match status" value="1"/>
</dbReference>
<dbReference type="GO" id="GO:0042026">
    <property type="term" value="P:protein refolding"/>
    <property type="evidence" value="ECO:0007669"/>
    <property type="project" value="TreeGrafter"/>
</dbReference>
<organism evidence="4 5">
    <name type="scientific">Halorientalis persicus</name>
    <dbReference type="NCBI Taxonomy" id="1367881"/>
    <lineage>
        <taxon>Archaea</taxon>
        <taxon>Methanobacteriati</taxon>
        <taxon>Methanobacteriota</taxon>
        <taxon>Stenosarchaea group</taxon>
        <taxon>Halobacteria</taxon>
        <taxon>Halobacteriales</taxon>
        <taxon>Haloarculaceae</taxon>
        <taxon>Halorientalis</taxon>
    </lineage>
</organism>
<name>A0A1H8KUU8_9EURY</name>
<feature type="compositionally biased region" description="Basic and acidic residues" evidence="1">
    <location>
        <begin position="27"/>
        <end position="70"/>
    </location>
</feature>
<accession>A0A1H8KUU8</accession>
<dbReference type="SMART" id="SM00271">
    <property type="entry name" value="DnaJ"/>
    <property type="match status" value="1"/>
</dbReference>
<dbReference type="PRINTS" id="PR00625">
    <property type="entry name" value="JDOMAIN"/>
</dbReference>
<dbReference type="Gene3D" id="1.10.287.110">
    <property type="entry name" value="DnaJ domain"/>
    <property type="match status" value="1"/>
</dbReference>
<dbReference type="GO" id="GO:0005737">
    <property type="term" value="C:cytoplasm"/>
    <property type="evidence" value="ECO:0007669"/>
    <property type="project" value="TreeGrafter"/>
</dbReference>
<sequence length="308" mass="32430">MHAQPTFYDVLDVSPDASREEIQAAYREKAKETHPDVSDHPDAETQFKRVTRAKEVLTDPDERARYDRLGHRQYVRGAGWAADDGGATRTRDGTTSDGATDQRETTRTSDGANRDATGDATDGTRSSGRADADTGEAETSAGSAGATAAGGSNGTADAASRGPDGAADWQQTGSQRGGASATTAGYATRTDYKEQSFDRVRVPLTPQSLIQVGTMFAFYPLFLFASVFPAFPSVVNLVVGLCTLFVIGYLLSIPEVGMVVFGGWGVLAPAVLLALPEVGIVSLVGVVALTACWVPFGLSVLTRSALRT</sequence>
<dbReference type="Proteomes" id="UP000198775">
    <property type="component" value="Unassembled WGS sequence"/>
</dbReference>
<dbReference type="PANTHER" id="PTHR43096:SF58">
    <property type="entry name" value="CHAPERONE DNAJ-DOMAIN SUPERFAMILY PROTEIN"/>
    <property type="match status" value="1"/>
</dbReference>
<keyword evidence="5" id="KW-1185">Reference proteome</keyword>
<dbReference type="PANTHER" id="PTHR43096">
    <property type="entry name" value="DNAJ HOMOLOG 1, MITOCHONDRIAL-RELATED"/>
    <property type="match status" value="1"/>
</dbReference>
<dbReference type="AlphaFoldDB" id="A0A1H8KUU8"/>
<keyword evidence="2" id="KW-0812">Transmembrane</keyword>
<feature type="region of interest" description="Disordered" evidence="1">
    <location>
        <begin position="27"/>
        <end position="185"/>
    </location>
</feature>
<feature type="domain" description="J" evidence="3">
    <location>
        <begin position="6"/>
        <end position="70"/>
    </location>
</feature>
<gene>
    <name evidence="4" type="ORF">SAMN05216388_1006198</name>
</gene>
<evidence type="ECO:0000313" key="4">
    <source>
        <dbReference type="EMBL" id="SEN96682.1"/>
    </source>
</evidence>
<dbReference type="SUPFAM" id="SSF46565">
    <property type="entry name" value="Chaperone J-domain"/>
    <property type="match status" value="1"/>
</dbReference>
<evidence type="ECO:0000313" key="5">
    <source>
        <dbReference type="Proteomes" id="UP000198775"/>
    </source>
</evidence>
<reference evidence="5" key="1">
    <citation type="submission" date="2016-10" db="EMBL/GenBank/DDBJ databases">
        <authorList>
            <person name="Varghese N."/>
            <person name="Submissions S."/>
        </authorList>
    </citation>
    <scope>NUCLEOTIDE SEQUENCE [LARGE SCALE GENOMIC DNA]</scope>
    <source>
        <strain evidence="5">IBRC-M 10043</strain>
    </source>
</reference>
<evidence type="ECO:0000259" key="3">
    <source>
        <dbReference type="PROSITE" id="PS50076"/>
    </source>
</evidence>
<evidence type="ECO:0000256" key="1">
    <source>
        <dbReference type="SAM" id="MobiDB-lite"/>
    </source>
</evidence>
<feature type="compositionally biased region" description="Low complexity" evidence="1">
    <location>
        <begin position="77"/>
        <end position="88"/>
    </location>
</feature>
<dbReference type="RefSeq" id="WP_092659215.1">
    <property type="nucleotide sequence ID" value="NZ_FOCX01000006.1"/>
</dbReference>
<dbReference type="GO" id="GO:0051082">
    <property type="term" value="F:unfolded protein binding"/>
    <property type="evidence" value="ECO:0007669"/>
    <property type="project" value="TreeGrafter"/>
</dbReference>
<evidence type="ECO:0000256" key="2">
    <source>
        <dbReference type="SAM" id="Phobius"/>
    </source>
</evidence>
<feature type="compositionally biased region" description="Basic and acidic residues" evidence="1">
    <location>
        <begin position="89"/>
        <end position="117"/>
    </location>
</feature>
<dbReference type="PROSITE" id="PS50076">
    <property type="entry name" value="DNAJ_2"/>
    <property type="match status" value="1"/>
</dbReference>
<feature type="transmembrane region" description="Helical" evidence="2">
    <location>
        <begin position="209"/>
        <end position="228"/>
    </location>
</feature>
<dbReference type="InterPro" id="IPR001623">
    <property type="entry name" value="DnaJ_domain"/>
</dbReference>